<evidence type="ECO:0000313" key="2">
    <source>
        <dbReference type="EMBL" id="VDZ61307.1"/>
    </source>
</evidence>
<proteinExistence type="predicted"/>
<dbReference type="InterPro" id="IPR016584">
    <property type="entry name" value="MeTrfase_VrtF"/>
</dbReference>
<dbReference type="GO" id="GO:0008168">
    <property type="term" value="F:methyltransferase activity"/>
    <property type="evidence" value="ECO:0007669"/>
    <property type="project" value="UniProtKB-KW"/>
</dbReference>
<dbReference type="PIRSF" id="PIRSF011491">
    <property type="entry name" value="Mtase_YbcY_prd"/>
    <property type="match status" value="1"/>
</dbReference>
<dbReference type="InterPro" id="IPR029063">
    <property type="entry name" value="SAM-dependent_MTases_sf"/>
</dbReference>
<dbReference type="CDD" id="cd02440">
    <property type="entry name" value="AdoMet_MTases"/>
    <property type="match status" value="1"/>
</dbReference>
<evidence type="ECO:0000313" key="3">
    <source>
        <dbReference type="Proteomes" id="UP000281391"/>
    </source>
</evidence>
<feature type="domain" description="Methyltransferase type 12" evidence="1">
    <location>
        <begin position="54"/>
        <end position="152"/>
    </location>
</feature>
<sequence>MSADSAKSAVVYTPLTLKLYDWWVLSISNRYAWRCPTDTVLLPHFQRHMGIRHLDIGVGTGYYLANTPQGSRQITLLDLNDNSLHAASARVGAQRITERLRHDIFQPLPERLHGRFDSLSLFYLLHCLPGSMAEKQRVIHHAASALTPDGVLFGATILGHGVEHNAFGRKLMAVYNKKGIFGNQADSRQQLHDALARQFMQVEVQLHGTVAVFTARQKKPSDDGLANAITD</sequence>
<dbReference type="KEGG" id="sof:NCTC11214_03706"/>
<dbReference type="SUPFAM" id="SSF53335">
    <property type="entry name" value="S-adenosyl-L-methionine-dependent methyltransferases"/>
    <property type="match status" value="1"/>
</dbReference>
<evidence type="ECO:0000259" key="1">
    <source>
        <dbReference type="Pfam" id="PF08242"/>
    </source>
</evidence>
<gene>
    <name evidence="2" type="ORF">NCTC11214_03706</name>
</gene>
<dbReference type="Proteomes" id="UP000281391">
    <property type="component" value="Chromosome"/>
</dbReference>
<keyword evidence="2" id="KW-0808">Transferase</keyword>
<keyword evidence="2" id="KW-0489">Methyltransferase</keyword>
<accession>A0A3S4DPD0</accession>
<dbReference type="GO" id="GO:0032259">
    <property type="term" value="P:methylation"/>
    <property type="evidence" value="ECO:0007669"/>
    <property type="project" value="UniProtKB-KW"/>
</dbReference>
<dbReference type="InterPro" id="IPR013217">
    <property type="entry name" value="Methyltransf_12"/>
</dbReference>
<dbReference type="Pfam" id="PF08242">
    <property type="entry name" value="Methyltransf_12"/>
    <property type="match status" value="1"/>
</dbReference>
<protein>
    <submittedName>
        <fullName evidence="2">Methyltransferase domain</fullName>
    </submittedName>
</protein>
<name>A0A3S4DPD0_SEROD</name>
<dbReference type="EMBL" id="LR134117">
    <property type="protein sequence ID" value="VDZ61307.1"/>
    <property type="molecule type" value="Genomic_DNA"/>
</dbReference>
<reference evidence="2 3" key="1">
    <citation type="submission" date="2018-12" db="EMBL/GenBank/DDBJ databases">
        <authorList>
            <consortium name="Pathogen Informatics"/>
        </authorList>
    </citation>
    <scope>NUCLEOTIDE SEQUENCE [LARGE SCALE GENOMIC DNA]</scope>
    <source>
        <strain evidence="2 3">NCTC11214</strain>
    </source>
</reference>
<dbReference type="RefSeq" id="WP_004961211.1">
    <property type="nucleotide sequence ID" value="NZ_LR134117.1"/>
</dbReference>
<organism evidence="2 3">
    <name type="scientific">Serratia odorifera</name>
    <dbReference type="NCBI Taxonomy" id="618"/>
    <lineage>
        <taxon>Bacteria</taxon>
        <taxon>Pseudomonadati</taxon>
        <taxon>Pseudomonadota</taxon>
        <taxon>Gammaproteobacteria</taxon>
        <taxon>Enterobacterales</taxon>
        <taxon>Yersiniaceae</taxon>
        <taxon>Serratia</taxon>
    </lineage>
</organism>
<dbReference type="Gene3D" id="3.40.50.150">
    <property type="entry name" value="Vaccinia Virus protein VP39"/>
    <property type="match status" value="1"/>
</dbReference>
<dbReference type="AlphaFoldDB" id="A0A3S4DPD0"/>